<evidence type="ECO:0000313" key="1">
    <source>
        <dbReference type="EMBL" id="GAV05328.1"/>
    </source>
</evidence>
<comment type="caution">
    <text evidence="1">The sequence shown here is derived from an EMBL/GenBank/DDBJ whole genome shotgun (WGS) entry which is preliminary data.</text>
</comment>
<organism evidence="1 2">
    <name type="scientific">Ramazzottius varieornatus</name>
    <name type="common">Water bear</name>
    <name type="synonym">Tardigrade</name>
    <dbReference type="NCBI Taxonomy" id="947166"/>
    <lineage>
        <taxon>Eukaryota</taxon>
        <taxon>Metazoa</taxon>
        <taxon>Ecdysozoa</taxon>
        <taxon>Tardigrada</taxon>
        <taxon>Eutardigrada</taxon>
        <taxon>Parachela</taxon>
        <taxon>Hypsibioidea</taxon>
        <taxon>Ramazzottiidae</taxon>
        <taxon>Ramazzottius</taxon>
    </lineage>
</organism>
<keyword evidence="2" id="KW-1185">Reference proteome</keyword>
<reference evidence="1 2" key="1">
    <citation type="journal article" date="2016" name="Nat. Commun.">
        <title>Extremotolerant tardigrade genome and improved radiotolerance of human cultured cells by tardigrade-unique protein.</title>
        <authorList>
            <person name="Hashimoto T."/>
            <person name="Horikawa D.D."/>
            <person name="Saito Y."/>
            <person name="Kuwahara H."/>
            <person name="Kozuka-Hata H."/>
            <person name="Shin-I T."/>
            <person name="Minakuchi Y."/>
            <person name="Ohishi K."/>
            <person name="Motoyama A."/>
            <person name="Aizu T."/>
            <person name="Enomoto A."/>
            <person name="Kondo K."/>
            <person name="Tanaka S."/>
            <person name="Hara Y."/>
            <person name="Koshikawa S."/>
            <person name="Sagara H."/>
            <person name="Miura T."/>
            <person name="Yokobori S."/>
            <person name="Miyagawa K."/>
            <person name="Suzuki Y."/>
            <person name="Kubo T."/>
            <person name="Oyama M."/>
            <person name="Kohara Y."/>
            <person name="Fujiyama A."/>
            <person name="Arakawa K."/>
            <person name="Katayama T."/>
            <person name="Toyoda A."/>
            <person name="Kunieda T."/>
        </authorList>
    </citation>
    <scope>NUCLEOTIDE SEQUENCE [LARGE SCALE GENOMIC DNA]</scope>
    <source>
        <strain evidence="1 2">YOKOZUNA-1</strain>
    </source>
</reference>
<dbReference type="EMBL" id="BDGG01000012">
    <property type="protein sequence ID" value="GAV05328.1"/>
    <property type="molecule type" value="Genomic_DNA"/>
</dbReference>
<protein>
    <submittedName>
        <fullName evidence="1">Uncharacterized protein</fullName>
    </submittedName>
</protein>
<accession>A0A1D1VZQ1</accession>
<sequence>MNVEPDVSFGRRFGQLSGISWKIPSEFTPNVGTEAEGVVVTKEGADAQGHPDQVRGTLREAAGGNLVDVEETEGGSTIRVSTTVAFGLGGTTTVFLTKDDTAED</sequence>
<dbReference type="Proteomes" id="UP000186922">
    <property type="component" value="Unassembled WGS sequence"/>
</dbReference>
<dbReference type="AlphaFoldDB" id="A0A1D1VZQ1"/>
<proteinExistence type="predicted"/>
<gene>
    <name evidence="1" type="primary">RvY_15480-1</name>
    <name evidence="1" type="synonym">RvY_15480.1</name>
    <name evidence="1" type="ORF">RvY_15480</name>
</gene>
<name>A0A1D1VZQ1_RAMVA</name>
<evidence type="ECO:0000313" key="2">
    <source>
        <dbReference type="Proteomes" id="UP000186922"/>
    </source>
</evidence>